<gene>
    <name evidence="1" type="ORF">LVISKB_2381</name>
</gene>
<reference evidence="1 2" key="1">
    <citation type="journal article" date="2013" name="PLoS ONE">
        <title>Genomic Analysis by Deep Sequencing of the Probiotic Lactobacillus brevis KB290 Harboring Nine Plasmids Reveals Genomic Stability.</title>
        <authorList>
            <person name="Fukao M."/>
            <person name="Oshima K."/>
            <person name="Morita H."/>
            <person name="Toh H."/>
            <person name="Suda W."/>
            <person name="Kim S.W."/>
            <person name="Suzuki S."/>
            <person name="Yakabe T."/>
            <person name="Hattori M."/>
            <person name="Yajima N."/>
        </authorList>
    </citation>
    <scope>NUCLEOTIDE SEQUENCE [LARGE SCALE GENOMIC DNA]</scope>
    <source>
        <strain evidence="1 2">KB290</strain>
    </source>
</reference>
<dbReference type="EMBL" id="AP012167">
    <property type="protein sequence ID" value="BAN08016.1"/>
    <property type="molecule type" value="Genomic_DNA"/>
</dbReference>
<dbReference type="HOGENOM" id="CLU_3201199_0_0_9"/>
<dbReference type="AlphaFoldDB" id="M5B1L3"/>
<sequence length="45" mass="4980">MGWQSFVGYGDLVRNAGYRTFRLAKRLTSQPQAVPINAGTTQPKP</sequence>
<dbReference type="Proteomes" id="UP000012042">
    <property type="component" value="Chromosome"/>
</dbReference>
<accession>M5B1L3</accession>
<organism evidence="1 2">
    <name type="scientific">Levilactobacillus brevis KB290</name>
    <dbReference type="NCBI Taxonomy" id="1001583"/>
    <lineage>
        <taxon>Bacteria</taxon>
        <taxon>Bacillati</taxon>
        <taxon>Bacillota</taxon>
        <taxon>Bacilli</taxon>
        <taxon>Lactobacillales</taxon>
        <taxon>Lactobacillaceae</taxon>
        <taxon>Levilactobacillus</taxon>
    </lineage>
</organism>
<name>M5B1L3_LEVBR</name>
<protein>
    <submittedName>
        <fullName evidence="1">Uncharacterized protein</fullName>
    </submittedName>
</protein>
<proteinExistence type="predicted"/>
<evidence type="ECO:0000313" key="1">
    <source>
        <dbReference type="EMBL" id="BAN08016.1"/>
    </source>
</evidence>
<dbReference type="KEGG" id="lbk:LVISKB_2381"/>
<evidence type="ECO:0000313" key="2">
    <source>
        <dbReference type="Proteomes" id="UP000012042"/>
    </source>
</evidence>